<reference evidence="2 3" key="1">
    <citation type="submission" date="2019-03" db="EMBL/GenBank/DDBJ databases">
        <title>First draft genome of Liparis tanakae, snailfish: a comprehensive survey of snailfish specific genes.</title>
        <authorList>
            <person name="Kim W."/>
            <person name="Song I."/>
            <person name="Jeong J.-H."/>
            <person name="Kim D."/>
            <person name="Kim S."/>
            <person name="Ryu S."/>
            <person name="Song J.Y."/>
            <person name="Lee S.K."/>
        </authorList>
    </citation>
    <scope>NUCLEOTIDE SEQUENCE [LARGE SCALE GENOMIC DNA]</scope>
    <source>
        <tissue evidence="2">Muscle</tissue>
    </source>
</reference>
<sequence length="133" mass="14881">MPTLLSDTAAKTGSSGAHVPPRTLFGRRIGRVMAADGRHGGRKPPLPHNRESEKLVFVKLNIDSALFSWSYCKLNSKVPNVAVKREREGEQREKRELVMQHNNSELKPLAARSPPLGRRRCQSDEGVSRFLDP</sequence>
<feature type="compositionally biased region" description="Basic and acidic residues" evidence="1">
    <location>
        <begin position="121"/>
        <end position="133"/>
    </location>
</feature>
<protein>
    <submittedName>
        <fullName evidence="2">Uncharacterized protein</fullName>
    </submittedName>
</protein>
<dbReference type="AlphaFoldDB" id="A0A4Z2HNL5"/>
<proteinExistence type="predicted"/>
<dbReference type="EMBL" id="SRLO01000205">
    <property type="protein sequence ID" value="TNN67367.1"/>
    <property type="molecule type" value="Genomic_DNA"/>
</dbReference>
<evidence type="ECO:0000313" key="3">
    <source>
        <dbReference type="Proteomes" id="UP000314294"/>
    </source>
</evidence>
<comment type="caution">
    <text evidence="2">The sequence shown here is derived from an EMBL/GenBank/DDBJ whole genome shotgun (WGS) entry which is preliminary data.</text>
</comment>
<name>A0A4Z2HNL5_9TELE</name>
<keyword evidence="3" id="KW-1185">Reference proteome</keyword>
<feature type="compositionally biased region" description="Polar residues" evidence="1">
    <location>
        <begin position="1"/>
        <end position="15"/>
    </location>
</feature>
<dbReference type="Proteomes" id="UP000314294">
    <property type="component" value="Unassembled WGS sequence"/>
</dbReference>
<evidence type="ECO:0000256" key="1">
    <source>
        <dbReference type="SAM" id="MobiDB-lite"/>
    </source>
</evidence>
<accession>A0A4Z2HNL5</accession>
<evidence type="ECO:0000313" key="2">
    <source>
        <dbReference type="EMBL" id="TNN67367.1"/>
    </source>
</evidence>
<feature type="region of interest" description="Disordered" evidence="1">
    <location>
        <begin position="99"/>
        <end position="133"/>
    </location>
</feature>
<organism evidence="2 3">
    <name type="scientific">Liparis tanakae</name>
    <name type="common">Tanaka's snailfish</name>
    <dbReference type="NCBI Taxonomy" id="230148"/>
    <lineage>
        <taxon>Eukaryota</taxon>
        <taxon>Metazoa</taxon>
        <taxon>Chordata</taxon>
        <taxon>Craniata</taxon>
        <taxon>Vertebrata</taxon>
        <taxon>Euteleostomi</taxon>
        <taxon>Actinopterygii</taxon>
        <taxon>Neopterygii</taxon>
        <taxon>Teleostei</taxon>
        <taxon>Neoteleostei</taxon>
        <taxon>Acanthomorphata</taxon>
        <taxon>Eupercaria</taxon>
        <taxon>Perciformes</taxon>
        <taxon>Cottioidei</taxon>
        <taxon>Cottales</taxon>
        <taxon>Liparidae</taxon>
        <taxon>Liparis</taxon>
    </lineage>
</organism>
<feature type="region of interest" description="Disordered" evidence="1">
    <location>
        <begin position="1"/>
        <end position="20"/>
    </location>
</feature>
<gene>
    <name evidence="2" type="ORF">EYF80_022474</name>
</gene>